<dbReference type="AlphaFoldDB" id="A0AA41XUS0"/>
<dbReference type="Pfam" id="PF22818">
    <property type="entry name" value="ApeI-like"/>
    <property type="match status" value="1"/>
</dbReference>
<evidence type="ECO:0000313" key="3">
    <source>
        <dbReference type="EMBL" id="MCV9882445.1"/>
    </source>
</evidence>
<dbReference type="InterPro" id="IPR054545">
    <property type="entry name" value="ApeI-like"/>
</dbReference>
<evidence type="ECO:0000313" key="5">
    <source>
        <dbReference type="Proteomes" id="UP001165569"/>
    </source>
</evidence>
<accession>A0AA41XUS0</accession>
<evidence type="ECO:0000313" key="4">
    <source>
        <dbReference type="Proteomes" id="UP001165568"/>
    </source>
</evidence>
<gene>
    <name evidence="2" type="ORF">NC803_08515</name>
    <name evidence="3" type="ORF">NC856_09175</name>
</gene>
<comment type="caution">
    <text evidence="2">The sequence shown here is derived from an EMBL/GenBank/DDBJ whole genome shotgun (WGS) entry which is preliminary data.</text>
</comment>
<dbReference type="Proteomes" id="UP001165569">
    <property type="component" value="Unassembled WGS sequence"/>
</dbReference>
<dbReference type="EMBL" id="JAMPJT010000005">
    <property type="protein sequence ID" value="MCV9878890.1"/>
    <property type="molecule type" value="Genomic_DNA"/>
</dbReference>
<protein>
    <submittedName>
        <fullName evidence="2">Polyketide synthase dehydratase domain-containing protein</fullName>
    </submittedName>
</protein>
<dbReference type="Gene3D" id="3.10.129.10">
    <property type="entry name" value="Hotdog Thioesterase"/>
    <property type="match status" value="1"/>
</dbReference>
<dbReference type="EMBL" id="JAMPJU010000005">
    <property type="protein sequence ID" value="MCV9882445.1"/>
    <property type="molecule type" value="Genomic_DNA"/>
</dbReference>
<dbReference type="InterPro" id="IPR029069">
    <property type="entry name" value="HotDog_dom_sf"/>
</dbReference>
<dbReference type="SUPFAM" id="SSF54637">
    <property type="entry name" value="Thioesterase/thiol ester dehydrase-isomerase"/>
    <property type="match status" value="1"/>
</dbReference>
<dbReference type="Proteomes" id="UP001165568">
    <property type="component" value="Unassembled WGS sequence"/>
</dbReference>
<sequence length="130" mass="15020">MLPVELARLCVKKTSEESQVELMLRVNPNLFWFKGHFSEQPLLPGVAQLDWVMRYAAELLVPGWQFSSIENIKFQQPILPGKTLRLVLMWRADKQWLTFSYHIQEGNAERTASSGKIKLEPATERSYASK</sequence>
<feature type="domain" description="ApeI dehydratase-like" evidence="1">
    <location>
        <begin position="14"/>
        <end position="107"/>
    </location>
</feature>
<dbReference type="PIRSF" id="PIRSF030962">
    <property type="entry name" value="Dehydrase_ECs4332_prd"/>
    <property type="match status" value="1"/>
</dbReference>
<proteinExistence type="predicted"/>
<organism evidence="2 5">
    <name type="scientific">Brenneria izbisi</name>
    <dbReference type="NCBI Taxonomy" id="2939450"/>
    <lineage>
        <taxon>Bacteria</taxon>
        <taxon>Pseudomonadati</taxon>
        <taxon>Pseudomonadota</taxon>
        <taxon>Gammaproteobacteria</taxon>
        <taxon>Enterobacterales</taxon>
        <taxon>Pectobacteriaceae</taxon>
        <taxon>Brenneria</taxon>
    </lineage>
</organism>
<dbReference type="RefSeq" id="WP_264090126.1">
    <property type="nucleotide sequence ID" value="NZ_JAMPJT010000005.1"/>
</dbReference>
<dbReference type="InterPro" id="IPR016962">
    <property type="entry name" value="Dehydrase_ECs4332_prd"/>
</dbReference>
<evidence type="ECO:0000313" key="2">
    <source>
        <dbReference type="EMBL" id="MCV9878890.1"/>
    </source>
</evidence>
<name>A0AA41XUS0_9GAMM</name>
<reference evidence="2" key="1">
    <citation type="submission" date="2022-04" db="EMBL/GenBank/DDBJ databases">
        <title>Brenneria sp. isolated from walnut trees in Serbia.</title>
        <authorList>
            <person name="Gasic K."/>
            <person name="Zlatkovic N."/>
            <person name="Kuzmanovic N."/>
        </authorList>
    </citation>
    <scope>NUCLEOTIDE SEQUENCE</scope>
    <source>
        <strain evidence="3">KBI 423</strain>
        <strain evidence="2">KBI 447</strain>
    </source>
</reference>
<evidence type="ECO:0000259" key="1">
    <source>
        <dbReference type="Pfam" id="PF22818"/>
    </source>
</evidence>
<keyword evidence="4" id="KW-1185">Reference proteome</keyword>